<dbReference type="InterPro" id="IPR003591">
    <property type="entry name" value="Leu-rich_rpt_typical-subtyp"/>
</dbReference>
<evidence type="ECO:0000256" key="9">
    <source>
        <dbReference type="ARBA" id="ARBA00023136"/>
    </source>
</evidence>
<evidence type="ECO:0000256" key="8">
    <source>
        <dbReference type="ARBA" id="ARBA00022989"/>
    </source>
</evidence>
<keyword evidence="4" id="KW-0433">Leucine-rich repeat</keyword>
<keyword evidence="13" id="KW-0808">Transferase</keyword>
<keyword evidence="9" id="KW-0472">Membrane</keyword>
<dbReference type="SUPFAM" id="SSF52047">
    <property type="entry name" value="RNI-like"/>
    <property type="match status" value="1"/>
</dbReference>
<name>A0A392MJ20_9FABA</name>
<dbReference type="GO" id="GO:0016301">
    <property type="term" value="F:kinase activity"/>
    <property type="evidence" value="ECO:0007669"/>
    <property type="project" value="UniProtKB-KW"/>
</dbReference>
<dbReference type="InterPro" id="IPR046956">
    <property type="entry name" value="RLP23-like"/>
</dbReference>
<evidence type="ECO:0000256" key="10">
    <source>
        <dbReference type="ARBA" id="ARBA00023170"/>
    </source>
</evidence>
<dbReference type="PANTHER" id="PTHR48063">
    <property type="entry name" value="LRR RECEPTOR-LIKE KINASE"/>
    <property type="match status" value="1"/>
</dbReference>
<evidence type="ECO:0000313" key="13">
    <source>
        <dbReference type="EMBL" id="MCH87075.1"/>
    </source>
</evidence>
<keyword evidence="10 13" id="KW-0675">Receptor</keyword>
<evidence type="ECO:0000256" key="11">
    <source>
        <dbReference type="ARBA" id="ARBA00023180"/>
    </source>
</evidence>
<evidence type="ECO:0000256" key="7">
    <source>
        <dbReference type="ARBA" id="ARBA00022737"/>
    </source>
</evidence>
<gene>
    <name evidence="13" type="ORF">A2U01_0007940</name>
</gene>
<keyword evidence="6" id="KW-0732">Signal</keyword>
<keyword evidence="14" id="KW-1185">Reference proteome</keyword>
<dbReference type="Pfam" id="PF00560">
    <property type="entry name" value="LRR_1"/>
    <property type="match status" value="2"/>
</dbReference>
<keyword evidence="7" id="KW-0677">Repeat</keyword>
<comment type="caution">
    <text evidence="13">The sequence shown here is derived from an EMBL/GenBank/DDBJ whole genome shotgun (WGS) entry which is preliminary data.</text>
</comment>
<dbReference type="InterPro" id="IPR001611">
    <property type="entry name" value="Leu-rich_rpt"/>
</dbReference>
<keyword evidence="8" id="KW-1133">Transmembrane helix</keyword>
<evidence type="ECO:0000256" key="5">
    <source>
        <dbReference type="ARBA" id="ARBA00022692"/>
    </source>
</evidence>
<evidence type="ECO:0000256" key="3">
    <source>
        <dbReference type="ARBA" id="ARBA00022475"/>
    </source>
</evidence>
<keyword evidence="5" id="KW-0812">Transmembrane</keyword>
<proteinExistence type="inferred from homology"/>
<feature type="non-terminal residue" evidence="13">
    <location>
        <position position="391"/>
    </location>
</feature>
<organism evidence="13 14">
    <name type="scientific">Trifolium medium</name>
    <dbReference type="NCBI Taxonomy" id="97028"/>
    <lineage>
        <taxon>Eukaryota</taxon>
        <taxon>Viridiplantae</taxon>
        <taxon>Streptophyta</taxon>
        <taxon>Embryophyta</taxon>
        <taxon>Tracheophyta</taxon>
        <taxon>Spermatophyta</taxon>
        <taxon>Magnoliopsida</taxon>
        <taxon>eudicotyledons</taxon>
        <taxon>Gunneridae</taxon>
        <taxon>Pentapetalae</taxon>
        <taxon>rosids</taxon>
        <taxon>fabids</taxon>
        <taxon>Fabales</taxon>
        <taxon>Fabaceae</taxon>
        <taxon>Papilionoideae</taxon>
        <taxon>50 kb inversion clade</taxon>
        <taxon>NPAAA clade</taxon>
        <taxon>Hologalegina</taxon>
        <taxon>IRL clade</taxon>
        <taxon>Trifolieae</taxon>
        <taxon>Trifolium</taxon>
    </lineage>
</organism>
<comment type="similarity">
    <text evidence="2">Belongs to the RLP family.</text>
</comment>
<dbReference type="Proteomes" id="UP000265520">
    <property type="component" value="Unassembled WGS sequence"/>
</dbReference>
<keyword evidence="11" id="KW-0325">Glycoprotein</keyword>
<dbReference type="InterPro" id="IPR032675">
    <property type="entry name" value="LRR_dom_sf"/>
</dbReference>
<feature type="domain" description="Disease resistance R13L4/SHOC-2-like LRR" evidence="12">
    <location>
        <begin position="166"/>
        <end position="322"/>
    </location>
</feature>
<keyword evidence="3" id="KW-1003">Cell membrane</keyword>
<evidence type="ECO:0000256" key="1">
    <source>
        <dbReference type="ARBA" id="ARBA00004251"/>
    </source>
</evidence>
<evidence type="ECO:0000256" key="2">
    <source>
        <dbReference type="ARBA" id="ARBA00009592"/>
    </source>
</evidence>
<dbReference type="PANTHER" id="PTHR48063:SF29">
    <property type="entry name" value="LRR RECEPTOR-LIKE KINASE FAMILY PROTEIN"/>
    <property type="match status" value="1"/>
</dbReference>
<dbReference type="GO" id="GO:0005886">
    <property type="term" value="C:plasma membrane"/>
    <property type="evidence" value="ECO:0007669"/>
    <property type="project" value="UniProtKB-SubCell"/>
</dbReference>
<comment type="subcellular location">
    <subcellularLocation>
        <location evidence="1">Cell membrane</location>
        <topology evidence="1">Single-pass type I membrane protein</topology>
    </subcellularLocation>
</comment>
<dbReference type="SUPFAM" id="SSF52058">
    <property type="entry name" value="L domain-like"/>
    <property type="match status" value="1"/>
</dbReference>
<dbReference type="EMBL" id="LXQA010011469">
    <property type="protein sequence ID" value="MCH87075.1"/>
    <property type="molecule type" value="Genomic_DNA"/>
</dbReference>
<dbReference type="InterPro" id="IPR055414">
    <property type="entry name" value="LRR_R13L4/SHOC2-like"/>
</dbReference>
<sequence length="391" mass="43847">MVPTHLGNLSNLHHLDISYQFPPLLVRDLSWLSALSSLQYLGMNYVNFTNSPHELFRAVNNMPSLSELHLGSCNLVSLPQSYPFSNITSLSVLALGGNSFNSSIPSWLFNMSTLTKLDLFFSSLIGLVPSMHGRWKVCKLQDLNLSNNFLTGDIAEMIEAMSCSNQSLEMLDLGDNQLTGRLPHSLEHFNSLFYLDLSRNSVNSHSGVSGPIPAFIGNLSNLDSLNLEGNKMNGTIPESIGKLTNLYTLNLLENYWEGTMTNTHFHNLTKLTSFSVSSKKNSFAMKVTNDWFPPFNHLRHVEIRDCQVGPTFPKWLKDQRFLNEIILESAGISGVIPHWLYNMSSQISNLDLSHNKISGYFPKEMNFTSSNSPKIDFSFNYLKGPVPLWSG</sequence>
<evidence type="ECO:0000313" key="14">
    <source>
        <dbReference type="Proteomes" id="UP000265520"/>
    </source>
</evidence>
<evidence type="ECO:0000256" key="6">
    <source>
        <dbReference type="ARBA" id="ARBA00022729"/>
    </source>
</evidence>
<protein>
    <submittedName>
        <fullName evidence="13">LRR receptor-like serine/threonine-protein kinase FLS2-like</fullName>
    </submittedName>
</protein>
<dbReference type="Pfam" id="PF23598">
    <property type="entry name" value="LRR_14"/>
    <property type="match status" value="1"/>
</dbReference>
<dbReference type="Gene3D" id="3.80.10.10">
    <property type="entry name" value="Ribonuclease Inhibitor"/>
    <property type="match status" value="2"/>
</dbReference>
<accession>A0A392MJ20</accession>
<dbReference type="AlphaFoldDB" id="A0A392MJ20"/>
<evidence type="ECO:0000256" key="4">
    <source>
        <dbReference type="ARBA" id="ARBA00022614"/>
    </source>
</evidence>
<reference evidence="13 14" key="1">
    <citation type="journal article" date="2018" name="Front. Plant Sci.">
        <title>Red Clover (Trifolium pratense) and Zigzag Clover (T. medium) - A Picture of Genomic Similarities and Differences.</title>
        <authorList>
            <person name="Dluhosova J."/>
            <person name="Istvanek J."/>
            <person name="Nedelnik J."/>
            <person name="Repkova J."/>
        </authorList>
    </citation>
    <scope>NUCLEOTIDE SEQUENCE [LARGE SCALE GENOMIC DNA]</scope>
    <source>
        <strain evidence="14">cv. 10/8</strain>
        <tissue evidence="13">Leaf</tissue>
    </source>
</reference>
<keyword evidence="13" id="KW-0418">Kinase</keyword>
<evidence type="ECO:0000259" key="12">
    <source>
        <dbReference type="Pfam" id="PF23598"/>
    </source>
</evidence>
<dbReference type="SMART" id="SM00369">
    <property type="entry name" value="LRR_TYP"/>
    <property type="match status" value="4"/>
</dbReference>